<dbReference type="PANTHER" id="PTHR33266:SF1">
    <property type="entry name" value="F-BOX DOMAIN-CONTAINING PROTEIN"/>
    <property type="match status" value="1"/>
</dbReference>
<proteinExistence type="predicted"/>
<dbReference type="AlphaFoldDB" id="A0AAD7J861"/>
<dbReference type="PANTHER" id="PTHR33266">
    <property type="entry name" value="CHROMOSOME 15, WHOLE GENOME SHOTGUN SEQUENCE"/>
    <property type="match status" value="1"/>
</dbReference>
<sequence length="775" mass="85979">MVCFCGTDHSRQDDPSSLALFASISSPNRYRFFIRDVALCCSQLAHYEDADNAGPWLEKPGSRDIVDKAVEDKDLSTLREKLKKGVHTSPPGSRFAPNQSDATEKAWTEIYRGENNIVPVIQSSGFGKSRLSYEAAKVVFTIPLNLRSAADATGYPPADVDARDWLSQIQDSVVETKTRYMALFVGIFAEVMLRLEQLPSSEDNGAAVWHAYLETNRRNVFKAAKQRAETALLPATGETDLLATLTARACSALSEIVQWVEASATTDSAANVSIILSIDELHPLTEVVVAKGTVAERTAYQILCSVIHRFRAHKLVAVLLSTSSNLGTISPPTRLWPSARGSAEDEPFHCPVVELFPFDQWERPFVRDGSVTLEQAGSIEFMVRFGRPLFWTRYKHGDAEVRDGILSFAVAKLIGMDSGAKTFSLNAQLAVLSTRLLFNFEPSRVSVIQTENELVQSHMRVVFSVPEHREYMWTGTPSEPVLATAAARVMKLMMLNNHRLPVDTVRHALDNGLIGRGERGELVARLLCTLARDAALLATPSSSHEVSVVQFLEALLSPDAARAVLDSRPVNVGGTDSPSLRTAFADGRIYFTHFGKAEDSFTMTAFWSWIAMVRGMAWQGYNQQEFIDILIPILMGRNAHLTADNMTGLFIQVKNRATSRKTIVDTSSFFSPSNPHPYITILLELGSKDNCVVVHPTPERRNKVSAHSCYAFTVHGCTSTSYQVVHPDEEAVYSQVLADRTLLDEHPRQQFRDNVQALKPMWGSSLNVQRTWIED</sequence>
<evidence type="ECO:0000313" key="1">
    <source>
        <dbReference type="EMBL" id="KAJ7759273.1"/>
    </source>
</evidence>
<evidence type="ECO:0000313" key="2">
    <source>
        <dbReference type="Proteomes" id="UP001215598"/>
    </source>
</evidence>
<organism evidence="1 2">
    <name type="scientific">Mycena metata</name>
    <dbReference type="NCBI Taxonomy" id="1033252"/>
    <lineage>
        <taxon>Eukaryota</taxon>
        <taxon>Fungi</taxon>
        <taxon>Dikarya</taxon>
        <taxon>Basidiomycota</taxon>
        <taxon>Agaricomycotina</taxon>
        <taxon>Agaricomycetes</taxon>
        <taxon>Agaricomycetidae</taxon>
        <taxon>Agaricales</taxon>
        <taxon>Marasmiineae</taxon>
        <taxon>Mycenaceae</taxon>
        <taxon>Mycena</taxon>
    </lineage>
</organism>
<comment type="caution">
    <text evidence="1">The sequence shown here is derived from an EMBL/GenBank/DDBJ whole genome shotgun (WGS) entry which is preliminary data.</text>
</comment>
<dbReference type="EMBL" id="JARKIB010000040">
    <property type="protein sequence ID" value="KAJ7759273.1"/>
    <property type="molecule type" value="Genomic_DNA"/>
</dbReference>
<gene>
    <name evidence="1" type="ORF">B0H16DRAFT_1535043</name>
</gene>
<dbReference type="Proteomes" id="UP001215598">
    <property type="component" value="Unassembled WGS sequence"/>
</dbReference>
<protein>
    <submittedName>
        <fullName evidence="1">Uncharacterized protein</fullName>
    </submittedName>
</protein>
<accession>A0AAD7J861</accession>
<keyword evidence="2" id="KW-1185">Reference proteome</keyword>
<reference evidence="1" key="1">
    <citation type="submission" date="2023-03" db="EMBL/GenBank/DDBJ databases">
        <title>Massive genome expansion in bonnet fungi (Mycena s.s.) driven by repeated elements and novel gene families across ecological guilds.</title>
        <authorList>
            <consortium name="Lawrence Berkeley National Laboratory"/>
            <person name="Harder C.B."/>
            <person name="Miyauchi S."/>
            <person name="Viragh M."/>
            <person name="Kuo A."/>
            <person name="Thoen E."/>
            <person name="Andreopoulos B."/>
            <person name="Lu D."/>
            <person name="Skrede I."/>
            <person name="Drula E."/>
            <person name="Henrissat B."/>
            <person name="Morin E."/>
            <person name="Kohler A."/>
            <person name="Barry K."/>
            <person name="LaButti K."/>
            <person name="Morin E."/>
            <person name="Salamov A."/>
            <person name="Lipzen A."/>
            <person name="Mereny Z."/>
            <person name="Hegedus B."/>
            <person name="Baldrian P."/>
            <person name="Stursova M."/>
            <person name="Weitz H."/>
            <person name="Taylor A."/>
            <person name="Grigoriev I.V."/>
            <person name="Nagy L.G."/>
            <person name="Martin F."/>
            <person name="Kauserud H."/>
        </authorList>
    </citation>
    <scope>NUCLEOTIDE SEQUENCE</scope>
    <source>
        <strain evidence="1">CBHHK182m</strain>
    </source>
</reference>
<name>A0AAD7J861_9AGAR</name>